<dbReference type="Proteomes" id="UP001221546">
    <property type="component" value="Chromosome"/>
</dbReference>
<evidence type="ECO:0000313" key="2">
    <source>
        <dbReference type="Proteomes" id="UP001221546"/>
    </source>
</evidence>
<evidence type="ECO:0000313" key="1">
    <source>
        <dbReference type="EMBL" id="WFU61234.1"/>
    </source>
</evidence>
<sequence length="164" mass="18432">MSGIPLTRCQFVIPFADIHNELGAPTATLLSKFSLPTALQEKADHYVPILPAILFAQAAQRSQGITDIGFPASRRLQFCHRSDKLRTIISYSPTLYVALQQVCKWASLEDTNLYMWLERRDDRVRIFSKLGGTAGMLHLEHSQWLQNVFVVHIVRQLAGSSGLP</sequence>
<protein>
    <submittedName>
        <fullName evidence="1">Uncharacterized protein</fullName>
    </submittedName>
</protein>
<reference evidence="1 2" key="1">
    <citation type="submission" date="2023-04" db="EMBL/GenBank/DDBJ databases">
        <title>Australian commercial rhizobial inoculants.</title>
        <authorList>
            <person name="Kohlmeier M.G."/>
            <person name="O'Hara G.W."/>
            <person name="Colombi E."/>
            <person name="Ramsay J.P."/>
            <person name="Terpolilli J."/>
        </authorList>
    </citation>
    <scope>NUCLEOTIDE SEQUENCE [LARGE SCALE GENOMIC DNA]</scope>
    <source>
        <strain evidence="1 2">CB627</strain>
    </source>
</reference>
<dbReference type="RefSeq" id="WP_310884828.1">
    <property type="nucleotide sequence ID" value="NZ_CP121646.1"/>
</dbReference>
<dbReference type="EMBL" id="CP121646">
    <property type="protein sequence ID" value="WFU61234.1"/>
    <property type="molecule type" value="Genomic_DNA"/>
</dbReference>
<organism evidence="1 2">
    <name type="scientific">Bradyrhizobium brasilense</name>
    <dbReference type="NCBI Taxonomy" id="1419277"/>
    <lineage>
        <taxon>Bacteria</taxon>
        <taxon>Pseudomonadati</taxon>
        <taxon>Pseudomonadota</taxon>
        <taxon>Alphaproteobacteria</taxon>
        <taxon>Hyphomicrobiales</taxon>
        <taxon>Nitrobacteraceae</taxon>
        <taxon>Bradyrhizobium</taxon>
    </lineage>
</organism>
<keyword evidence="2" id="KW-1185">Reference proteome</keyword>
<name>A0ABY8J964_9BRAD</name>
<gene>
    <name evidence="1" type="ORF">QA636_27405</name>
</gene>
<proteinExistence type="predicted"/>
<accession>A0ABY8J964</accession>